<dbReference type="CDD" id="cd17031">
    <property type="entry name" value="T3SC_IA_SycN-like"/>
    <property type="match status" value="1"/>
</dbReference>
<dbReference type="Proteomes" id="UP000199221">
    <property type="component" value="Unassembled WGS sequence"/>
</dbReference>
<accession>A0A1H9KXR9</accession>
<dbReference type="GO" id="GO:0009306">
    <property type="term" value="P:protein secretion"/>
    <property type="evidence" value="ECO:0007669"/>
    <property type="project" value="InterPro"/>
</dbReference>
<evidence type="ECO:0000313" key="2">
    <source>
        <dbReference type="Proteomes" id="UP000199221"/>
    </source>
</evidence>
<organism evidence="1 2">
    <name type="scientific">Pseudomonas soli</name>
    <dbReference type="NCBI Taxonomy" id="1306993"/>
    <lineage>
        <taxon>Bacteria</taxon>
        <taxon>Pseudomonadati</taxon>
        <taxon>Pseudomonadota</taxon>
        <taxon>Gammaproteobacteria</taxon>
        <taxon>Pseudomonadales</taxon>
        <taxon>Pseudomonadaceae</taxon>
        <taxon>Pseudomonas</taxon>
    </lineage>
</organism>
<gene>
    <name evidence="1" type="ORF">SAMN05216230_105126</name>
</gene>
<dbReference type="Pfam" id="PF21665">
    <property type="entry name" value="Type_III_SycN"/>
    <property type="match status" value="1"/>
</dbReference>
<dbReference type="SUPFAM" id="SSF69635">
    <property type="entry name" value="Type III secretory system chaperone-like"/>
    <property type="match status" value="1"/>
</dbReference>
<name>A0A1H9KXR9_9PSED</name>
<protein>
    <submittedName>
        <fullName evidence="1">Type III secretion chaperone SycN</fullName>
    </submittedName>
</protein>
<sequence>MRRAGGMSMDPCTAAVAQFCRHLGVAPAHRQEPLLRLELPGAGVLQLERRGGQLTLWLEFPVHGAMFERAMQCALRQVYEHQAPGCLLRCGLLADDRLVLLAGLDEHGLTEQALHLAYRLLTRVRTEVLAT</sequence>
<evidence type="ECO:0000313" key="1">
    <source>
        <dbReference type="EMBL" id="SER03667.1"/>
    </source>
</evidence>
<dbReference type="EMBL" id="FOEQ01000005">
    <property type="protein sequence ID" value="SER03667.1"/>
    <property type="molecule type" value="Genomic_DNA"/>
</dbReference>
<proteinExistence type="predicted"/>
<dbReference type="Gene3D" id="3.30.1460.10">
    <property type="match status" value="1"/>
</dbReference>
<dbReference type="AlphaFoldDB" id="A0A1H9KXR9"/>
<reference evidence="1 2" key="1">
    <citation type="submission" date="2016-10" db="EMBL/GenBank/DDBJ databases">
        <authorList>
            <person name="de Groot N.N."/>
        </authorList>
    </citation>
    <scope>NUCLEOTIDE SEQUENCE [LARGE SCALE GENOMIC DNA]</scope>
    <source>
        <strain evidence="1 2">LMG 27941</strain>
    </source>
</reference>
<dbReference type="InterPro" id="IPR012673">
    <property type="entry name" value="T3SS_SynN"/>
</dbReference>